<evidence type="ECO:0000256" key="1">
    <source>
        <dbReference type="SAM" id="MobiDB-lite"/>
    </source>
</evidence>
<protein>
    <submittedName>
        <fullName evidence="2">Uncharacterized protein</fullName>
    </submittedName>
</protein>
<keyword evidence="3" id="KW-1185">Reference proteome</keyword>
<reference evidence="2 3" key="1">
    <citation type="journal article" date="2019" name="Sci. Rep.">
        <title>Orb-weaving spider Araneus ventricosus genome elucidates the spidroin gene catalogue.</title>
        <authorList>
            <person name="Kono N."/>
            <person name="Nakamura H."/>
            <person name="Ohtoshi R."/>
            <person name="Moran D.A.P."/>
            <person name="Shinohara A."/>
            <person name="Yoshida Y."/>
            <person name="Fujiwara M."/>
            <person name="Mori M."/>
            <person name="Tomita M."/>
            <person name="Arakawa K."/>
        </authorList>
    </citation>
    <scope>NUCLEOTIDE SEQUENCE [LARGE SCALE GENOMIC DNA]</scope>
</reference>
<feature type="region of interest" description="Disordered" evidence="1">
    <location>
        <begin position="34"/>
        <end position="62"/>
    </location>
</feature>
<evidence type="ECO:0000313" key="3">
    <source>
        <dbReference type="Proteomes" id="UP000499080"/>
    </source>
</evidence>
<accession>A0A4Y2TPI9</accession>
<dbReference type="AlphaFoldDB" id="A0A4Y2TPI9"/>
<name>A0A4Y2TPI9_ARAVE</name>
<proteinExistence type="predicted"/>
<comment type="caution">
    <text evidence="2">The sequence shown here is derived from an EMBL/GenBank/DDBJ whole genome shotgun (WGS) entry which is preliminary data.</text>
</comment>
<dbReference type="EMBL" id="BGPR01030183">
    <property type="protein sequence ID" value="GBO02549.1"/>
    <property type="molecule type" value="Genomic_DNA"/>
</dbReference>
<evidence type="ECO:0000313" key="2">
    <source>
        <dbReference type="EMBL" id="GBO02549.1"/>
    </source>
</evidence>
<feature type="compositionally biased region" description="Polar residues" evidence="1">
    <location>
        <begin position="35"/>
        <end position="49"/>
    </location>
</feature>
<organism evidence="2 3">
    <name type="scientific">Araneus ventricosus</name>
    <name type="common">Orbweaver spider</name>
    <name type="synonym">Epeira ventricosa</name>
    <dbReference type="NCBI Taxonomy" id="182803"/>
    <lineage>
        <taxon>Eukaryota</taxon>
        <taxon>Metazoa</taxon>
        <taxon>Ecdysozoa</taxon>
        <taxon>Arthropoda</taxon>
        <taxon>Chelicerata</taxon>
        <taxon>Arachnida</taxon>
        <taxon>Araneae</taxon>
        <taxon>Araneomorphae</taxon>
        <taxon>Entelegynae</taxon>
        <taxon>Araneoidea</taxon>
        <taxon>Araneidae</taxon>
        <taxon>Araneus</taxon>
    </lineage>
</organism>
<sequence length="130" mass="14331">MSDLKASPPNNAVSNRQLYDKKLVLYRVTIKAAAQRSNGKSLNVTSVPQGSSGSSKKSGCDDWMTETCQSQQRVTCPTYSRQSSVSSRLTNIGLGQRQRNDSFVFPNNIFVKTVIQITTMMIVHQNSLGN</sequence>
<gene>
    <name evidence="2" type="ORF">AVEN_58972_1</name>
</gene>
<dbReference type="Proteomes" id="UP000499080">
    <property type="component" value="Unassembled WGS sequence"/>
</dbReference>